<keyword evidence="1" id="KW-0472">Membrane</keyword>
<feature type="domain" description="FHA" evidence="2">
    <location>
        <begin position="104"/>
        <end position="160"/>
    </location>
</feature>
<dbReference type="Gene3D" id="2.60.200.20">
    <property type="match status" value="1"/>
</dbReference>
<keyword evidence="4" id="KW-1185">Reference proteome</keyword>
<accession>A0ABM9BLC9</accession>
<feature type="transmembrane region" description="Helical" evidence="1">
    <location>
        <begin position="16"/>
        <end position="37"/>
    </location>
</feature>
<dbReference type="SUPFAM" id="SSF49879">
    <property type="entry name" value="SMAD/FHA domain"/>
    <property type="match status" value="1"/>
</dbReference>
<reference evidence="3" key="1">
    <citation type="submission" date="2022-01" db="EMBL/GenBank/DDBJ databases">
        <authorList>
            <person name="Criscuolo A."/>
        </authorList>
    </citation>
    <scope>NUCLEOTIDE SEQUENCE</scope>
    <source>
        <strain evidence="3">CIP111893</strain>
    </source>
</reference>
<dbReference type="PROSITE" id="PS50006">
    <property type="entry name" value="FHA_DOMAIN"/>
    <property type="match status" value="1"/>
</dbReference>
<dbReference type="Pfam" id="PF00498">
    <property type="entry name" value="FHA"/>
    <property type="match status" value="1"/>
</dbReference>
<feature type="transmembrane region" description="Helical" evidence="1">
    <location>
        <begin position="43"/>
        <end position="62"/>
    </location>
</feature>
<dbReference type="InterPro" id="IPR000253">
    <property type="entry name" value="FHA_dom"/>
</dbReference>
<evidence type="ECO:0000313" key="3">
    <source>
        <dbReference type="EMBL" id="CAH1189916.1"/>
    </source>
</evidence>
<evidence type="ECO:0000313" key="4">
    <source>
        <dbReference type="Proteomes" id="UP000838686"/>
    </source>
</evidence>
<organism evidence="3 4">
    <name type="scientific">Paenibacillus plantiphilus</name>
    <dbReference type="NCBI Taxonomy" id="2905650"/>
    <lineage>
        <taxon>Bacteria</taxon>
        <taxon>Bacillati</taxon>
        <taxon>Bacillota</taxon>
        <taxon>Bacilli</taxon>
        <taxon>Bacillales</taxon>
        <taxon>Paenibacillaceae</taxon>
        <taxon>Paenibacillus</taxon>
    </lineage>
</organism>
<proteinExistence type="predicted"/>
<dbReference type="RefSeq" id="WP_236338167.1">
    <property type="nucleotide sequence ID" value="NZ_CAKMMF010000001.1"/>
</dbReference>
<name>A0ABM9BLC9_9BACL</name>
<evidence type="ECO:0000256" key="1">
    <source>
        <dbReference type="SAM" id="Phobius"/>
    </source>
</evidence>
<keyword evidence="1" id="KW-1133">Transmembrane helix</keyword>
<evidence type="ECO:0000259" key="2">
    <source>
        <dbReference type="PROSITE" id="PS50006"/>
    </source>
</evidence>
<protein>
    <recommendedName>
        <fullName evidence="2">FHA domain-containing protein</fullName>
    </recommendedName>
</protein>
<dbReference type="EMBL" id="CAKMMF010000001">
    <property type="protein sequence ID" value="CAH1189916.1"/>
    <property type="molecule type" value="Genomic_DNA"/>
</dbReference>
<keyword evidence="1" id="KW-0812">Transmembrane</keyword>
<dbReference type="CDD" id="cd00060">
    <property type="entry name" value="FHA"/>
    <property type="match status" value="1"/>
</dbReference>
<comment type="caution">
    <text evidence="3">The sequence shown here is derived from an EMBL/GenBank/DDBJ whole genome shotgun (WGS) entry which is preliminary data.</text>
</comment>
<dbReference type="InterPro" id="IPR008984">
    <property type="entry name" value="SMAD_FHA_dom_sf"/>
</dbReference>
<gene>
    <name evidence="3" type="ORF">PAECIP111893_00014</name>
</gene>
<sequence length="190" mass="20751">MTHTGESAVSQSRKPASIIAVDLMIGLVAAEALYYAFGMNTDAVLQWAVGILLAGLIAVYGWRKLQPIQLSAGRKGQAKITKLVLLDEDSESIKEWFIQGEVSLLIGKTTGRSEVDIDLADTEYASLISTQHAVLNYTSGRWYIEDLDSRNGIGIRKSNRSSAVKLESDAPSLIETGDMIYIANTRMLVK</sequence>
<dbReference type="Proteomes" id="UP000838686">
    <property type="component" value="Unassembled WGS sequence"/>
</dbReference>